<evidence type="ECO:0000313" key="2">
    <source>
        <dbReference type="EMBL" id="KQB87603.1"/>
    </source>
</evidence>
<dbReference type="InterPro" id="IPR024445">
    <property type="entry name" value="Tnp_ISXO2-like"/>
</dbReference>
<dbReference type="Proteomes" id="UP000050488">
    <property type="component" value="Unassembled WGS sequence"/>
</dbReference>
<dbReference type="AlphaFoldDB" id="A0A0Q0ZC42"/>
<sequence length="136" mass="15392">MGVRTREGKVTAKHLPDTTPVTIMDFLNSTIGRETVLYSDEHPAYRGWGNHNSVNHSAKQVVDDRIHTNGIESVWSVLKRGIVGVYHVVSLAHLRLYLTEFSFRLSRCRMSLEQQAVDVLAVMIGTRITYKQVVGR</sequence>
<feature type="domain" description="ISXO2-like transposase" evidence="1">
    <location>
        <begin position="1"/>
        <end position="106"/>
    </location>
</feature>
<comment type="caution">
    <text evidence="2">The sequence shown here is derived from an EMBL/GenBank/DDBJ whole genome shotgun (WGS) entry which is preliminary data.</text>
</comment>
<keyword evidence="3" id="KW-1185">Reference proteome</keyword>
<reference evidence="2 3" key="1">
    <citation type="submission" date="2015-10" db="EMBL/GenBank/DDBJ databases">
        <title>Corynebacteirum lowii and Corynebacterium oculi species nova, derived from human clinical disease and and emended description of Corynebacterium mastiditis.</title>
        <authorList>
            <person name="Bernard K."/>
            <person name="Pacheco A.L."/>
            <person name="Mcdougall C."/>
            <person name="Burtx T."/>
            <person name="Weibe D."/>
            <person name="Tyler S."/>
            <person name="Olson A.B."/>
            <person name="Cnockaert M."/>
            <person name="Eguchi H."/>
            <person name="Kuwahara T."/>
            <person name="Nakayama-Imaohji H."/>
            <person name="Boudewijins M."/>
            <person name="Van Hoecke F."/>
            <person name="Bernier A.-M."/>
            <person name="Vandamme P."/>
        </authorList>
    </citation>
    <scope>NUCLEOTIDE SEQUENCE [LARGE SCALE GENOMIC DNA]</scope>
    <source>
        <strain evidence="2 3">NML 130206</strain>
    </source>
</reference>
<accession>A0A0Q0ZC42</accession>
<dbReference type="Pfam" id="PF12762">
    <property type="entry name" value="DDE_Tnp_IS1595"/>
    <property type="match status" value="1"/>
</dbReference>
<dbReference type="NCBIfam" id="NF033547">
    <property type="entry name" value="transpos_IS1595"/>
    <property type="match status" value="1"/>
</dbReference>
<proteinExistence type="predicted"/>
<protein>
    <submittedName>
        <fullName evidence="2">ISXO2-like transposase domain protein</fullName>
    </submittedName>
</protein>
<dbReference type="EMBL" id="LKEV01000001">
    <property type="protein sequence ID" value="KQB87603.1"/>
    <property type="molecule type" value="Genomic_DNA"/>
</dbReference>
<organism evidence="2 3">
    <name type="scientific">Corynebacterium lowii</name>
    <dbReference type="NCBI Taxonomy" id="1544413"/>
    <lineage>
        <taxon>Bacteria</taxon>
        <taxon>Bacillati</taxon>
        <taxon>Actinomycetota</taxon>
        <taxon>Actinomycetes</taxon>
        <taxon>Mycobacteriales</taxon>
        <taxon>Corynebacteriaceae</taxon>
        <taxon>Corynebacterium</taxon>
    </lineage>
</organism>
<name>A0A0Q0ZC42_9CORY</name>
<dbReference type="PATRIC" id="fig|1544413.3.peg.669"/>
<gene>
    <name evidence="2" type="ORF">Clow_00663</name>
</gene>
<evidence type="ECO:0000259" key="1">
    <source>
        <dbReference type="SMART" id="SM01126"/>
    </source>
</evidence>
<evidence type="ECO:0000313" key="3">
    <source>
        <dbReference type="Proteomes" id="UP000050488"/>
    </source>
</evidence>
<dbReference type="SMART" id="SM01126">
    <property type="entry name" value="DDE_Tnp_IS1595"/>
    <property type="match status" value="1"/>
</dbReference>